<organism evidence="1">
    <name type="scientific">marine metagenome</name>
    <dbReference type="NCBI Taxonomy" id="408172"/>
    <lineage>
        <taxon>unclassified sequences</taxon>
        <taxon>metagenomes</taxon>
        <taxon>ecological metagenomes</taxon>
    </lineage>
</organism>
<protein>
    <submittedName>
        <fullName evidence="1">Uncharacterized protein</fullName>
    </submittedName>
</protein>
<reference evidence="1" key="1">
    <citation type="submission" date="2018-05" db="EMBL/GenBank/DDBJ databases">
        <authorList>
            <person name="Lanie J.A."/>
            <person name="Ng W.-L."/>
            <person name="Kazmierczak K.M."/>
            <person name="Andrzejewski T.M."/>
            <person name="Davidsen T.M."/>
            <person name="Wayne K.J."/>
            <person name="Tettelin H."/>
            <person name="Glass J.I."/>
            <person name="Rusch D."/>
            <person name="Podicherti R."/>
            <person name="Tsui H.-C.T."/>
            <person name="Winkler M.E."/>
        </authorList>
    </citation>
    <scope>NUCLEOTIDE SEQUENCE</scope>
</reference>
<accession>A0A381SF65</accession>
<evidence type="ECO:0000313" key="1">
    <source>
        <dbReference type="EMBL" id="SVA02720.1"/>
    </source>
</evidence>
<sequence length="33" mass="4065">MNSKDDKKKISKMHINYRFEFIGLVFSNHFLYI</sequence>
<dbReference type="EMBL" id="UINC01003033">
    <property type="protein sequence ID" value="SVA02720.1"/>
    <property type="molecule type" value="Genomic_DNA"/>
</dbReference>
<dbReference type="AlphaFoldDB" id="A0A381SF65"/>
<proteinExistence type="predicted"/>
<name>A0A381SF65_9ZZZZ</name>
<gene>
    <name evidence="1" type="ORF">METZ01_LOCUS55574</name>
</gene>